<organism evidence="5 6">
    <name type="scientific">Nepenthes gracilis</name>
    <name type="common">Slender pitcher plant</name>
    <dbReference type="NCBI Taxonomy" id="150966"/>
    <lineage>
        <taxon>Eukaryota</taxon>
        <taxon>Viridiplantae</taxon>
        <taxon>Streptophyta</taxon>
        <taxon>Embryophyta</taxon>
        <taxon>Tracheophyta</taxon>
        <taxon>Spermatophyta</taxon>
        <taxon>Magnoliopsida</taxon>
        <taxon>eudicotyledons</taxon>
        <taxon>Gunneridae</taxon>
        <taxon>Pentapetalae</taxon>
        <taxon>Caryophyllales</taxon>
        <taxon>Nepenthaceae</taxon>
        <taxon>Nepenthes</taxon>
    </lineage>
</organism>
<sequence length="423" mass="47260">MADSSTSISVSHERLLQSLTSRGWCFGDLDQVKALLIVYSALHDDAGSVDAVESELCNMDLKSFGGKGLPDPSILRNSSHLHPPKVLQISFVKDVSRSSFSDDSRSSSNRRLLKMILTDGHTEINAIEYSYISSFPDDVVPGTKVRLEKKAMVHSGIVCLSPDVVTVLGGVVKHLYEEWQMNQKYSGFSRSSSRLVQEGGATGPPPFERLQIGGPKRGSAQNASGSYGRRLVESHKDVESKLMGREQAPDFKADNLDNSLETASISQPTEEKPSSSETRQKEVAEYAPVHNQAAAQKLLQKMSNPTQKYQRNRHQKYKGKGKEEEKPVFTLDEWERRKAWAMPLARDDPLDANRDEDLAWKLQHQFDLEDQVQRNHHQEASENLKMSMFSFERDGGFDGRANSSGSGRGRARRGGRRRGRGRV</sequence>
<feature type="compositionally biased region" description="Basic and acidic residues" evidence="3">
    <location>
        <begin position="269"/>
        <end position="282"/>
    </location>
</feature>
<dbReference type="InterPro" id="IPR013894">
    <property type="entry name" value="RMI1_OB"/>
</dbReference>
<dbReference type="PANTHER" id="PTHR13681:SF24">
    <property type="entry name" value="TUDOR DOMAIN-CONTAINING PROTEIN 3"/>
    <property type="match status" value="1"/>
</dbReference>
<keyword evidence="6" id="KW-1185">Reference proteome</keyword>
<feature type="region of interest" description="Disordered" evidence="3">
    <location>
        <begin position="392"/>
        <end position="423"/>
    </location>
</feature>
<protein>
    <recommendedName>
        <fullName evidence="4">RecQ mediated genome instability protein 1 OB-fold domain-containing protein</fullName>
    </recommendedName>
</protein>
<evidence type="ECO:0000256" key="1">
    <source>
        <dbReference type="ARBA" id="ARBA00004123"/>
    </source>
</evidence>
<name>A0AAD3TJH0_NEPGR</name>
<dbReference type="EMBL" id="BSYO01000038">
    <property type="protein sequence ID" value="GMH30715.1"/>
    <property type="molecule type" value="Genomic_DNA"/>
</dbReference>
<evidence type="ECO:0000313" key="6">
    <source>
        <dbReference type="Proteomes" id="UP001279734"/>
    </source>
</evidence>
<evidence type="ECO:0000256" key="2">
    <source>
        <dbReference type="ARBA" id="ARBA00023242"/>
    </source>
</evidence>
<dbReference type="Pfam" id="PF08585">
    <property type="entry name" value="RMI1_N_C"/>
    <property type="match status" value="1"/>
</dbReference>
<comment type="caution">
    <text evidence="5">The sequence shown here is derived from an EMBL/GenBank/DDBJ whole genome shotgun (WGS) entry which is preliminary data.</text>
</comment>
<reference evidence="5" key="1">
    <citation type="submission" date="2023-05" db="EMBL/GenBank/DDBJ databases">
        <title>Nepenthes gracilis genome sequencing.</title>
        <authorList>
            <person name="Fukushima K."/>
        </authorList>
    </citation>
    <scope>NUCLEOTIDE SEQUENCE</scope>
    <source>
        <strain evidence="5">SING2019-196</strain>
    </source>
</reference>
<feature type="domain" description="RecQ mediated genome instability protein 1 OB-fold" evidence="4">
    <location>
        <begin position="85"/>
        <end position="181"/>
    </location>
</feature>
<evidence type="ECO:0000259" key="4">
    <source>
        <dbReference type="Pfam" id="PF08585"/>
    </source>
</evidence>
<dbReference type="InterPro" id="IPR042470">
    <property type="entry name" value="RMI1_N_C_sf"/>
</dbReference>
<dbReference type="SMART" id="SM01161">
    <property type="entry name" value="DUF1767"/>
    <property type="match status" value="1"/>
</dbReference>
<gene>
    <name evidence="5" type="ORF">Nepgr_032558</name>
</gene>
<feature type="compositionally biased region" description="Basic residues" evidence="3">
    <location>
        <begin position="409"/>
        <end position="423"/>
    </location>
</feature>
<feature type="compositionally biased region" description="Basic residues" evidence="3">
    <location>
        <begin position="310"/>
        <end position="319"/>
    </location>
</feature>
<dbReference type="Gene3D" id="2.40.50.770">
    <property type="entry name" value="RecQ-mediated genome instability protein Rmi1, C-terminal domain"/>
    <property type="match status" value="1"/>
</dbReference>
<dbReference type="PANTHER" id="PTHR13681">
    <property type="entry name" value="SURVIVAL OF MOTOR NEURON-RELATED-SPLICING FACTOR 30-RELATED"/>
    <property type="match status" value="1"/>
</dbReference>
<feature type="region of interest" description="Disordered" evidence="3">
    <location>
        <begin position="195"/>
        <end position="235"/>
    </location>
</feature>
<feature type="region of interest" description="Disordered" evidence="3">
    <location>
        <begin position="305"/>
        <end position="324"/>
    </location>
</feature>
<feature type="region of interest" description="Disordered" evidence="3">
    <location>
        <begin position="262"/>
        <end position="282"/>
    </location>
</feature>
<dbReference type="AlphaFoldDB" id="A0AAD3TJH0"/>
<comment type="subcellular location">
    <subcellularLocation>
        <location evidence="1">Nucleus</location>
    </subcellularLocation>
</comment>
<dbReference type="GO" id="GO:0005634">
    <property type="term" value="C:nucleus"/>
    <property type="evidence" value="ECO:0007669"/>
    <property type="project" value="UniProtKB-SubCell"/>
</dbReference>
<accession>A0AAD3TJH0</accession>
<evidence type="ECO:0000256" key="3">
    <source>
        <dbReference type="SAM" id="MobiDB-lite"/>
    </source>
</evidence>
<keyword evidence="2" id="KW-0539">Nucleus</keyword>
<proteinExistence type="predicted"/>
<dbReference type="Proteomes" id="UP001279734">
    <property type="component" value="Unassembled WGS sequence"/>
</dbReference>
<evidence type="ECO:0000313" key="5">
    <source>
        <dbReference type="EMBL" id="GMH30715.1"/>
    </source>
</evidence>